<feature type="compositionally biased region" description="Pro residues" evidence="1">
    <location>
        <begin position="1"/>
        <end position="11"/>
    </location>
</feature>
<feature type="region of interest" description="Disordered" evidence="1">
    <location>
        <begin position="574"/>
        <end position="748"/>
    </location>
</feature>
<evidence type="ECO:0000256" key="1">
    <source>
        <dbReference type="SAM" id="MobiDB-lite"/>
    </source>
</evidence>
<reference evidence="2" key="2">
    <citation type="journal article" date="2010" name="Science">
        <title>The genome of the Western clawed frog Xenopus tropicalis.</title>
        <authorList>
            <person name="Hellsten U."/>
            <person name="Harland R.M."/>
            <person name="Gilchrist M.J."/>
            <person name="Hendrix D."/>
            <person name="Jurka J."/>
            <person name="Kapitonov V."/>
            <person name="Ovcharenko I."/>
            <person name="Putnam N.H."/>
            <person name="Shu S."/>
            <person name="Taher L."/>
            <person name="Blitz I.L."/>
            <person name="Blumberg B."/>
            <person name="Dichmann D.S."/>
            <person name="Dubchak I."/>
            <person name="Amaya E."/>
            <person name="Detter J.C."/>
            <person name="Fletcher R."/>
            <person name="Gerhard D.S."/>
            <person name="Goodstein D."/>
            <person name="Graves T."/>
            <person name="Grigoriev I.V."/>
            <person name="Grimwood J."/>
            <person name="Kawashima T."/>
            <person name="Lindquist E."/>
            <person name="Lucas S.M."/>
            <person name="Mead P.E."/>
            <person name="Mitros T."/>
            <person name="Ogino H."/>
            <person name="Ohta Y."/>
            <person name="Poliakov A.V."/>
            <person name="Pollet N."/>
            <person name="Robert J."/>
            <person name="Salamov A."/>
            <person name="Sater A.K."/>
            <person name="Schmutz J."/>
            <person name="Terry A."/>
            <person name="Vize P.D."/>
            <person name="Warren W.C."/>
            <person name="Wells D."/>
            <person name="Wills A."/>
            <person name="Wilson R.K."/>
            <person name="Zimmerman L.B."/>
            <person name="Zorn A.M."/>
            <person name="Grainger R."/>
            <person name="Grammer T."/>
            <person name="Khokha M.K."/>
            <person name="Richardson P.M."/>
            <person name="Rokhsar D.S."/>
        </authorList>
    </citation>
    <scope>NUCLEOTIDE SEQUENCE [LARGE SCALE GENOMIC DNA]</scope>
    <source>
        <strain evidence="2">Nigerian</strain>
    </source>
</reference>
<organism evidence="2">
    <name type="scientific">Xenopus tropicalis</name>
    <name type="common">Western clawed frog</name>
    <name type="synonym">Silurana tropicalis</name>
    <dbReference type="NCBI Taxonomy" id="8364"/>
    <lineage>
        <taxon>Eukaryota</taxon>
        <taxon>Metazoa</taxon>
        <taxon>Chordata</taxon>
        <taxon>Craniata</taxon>
        <taxon>Vertebrata</taxon>
        <taxon>Euteleostomi</taxon>
        <taxon>Amphibia</taxon>
        <taxon>Batrachia</taxon>
        <taxon>Anura</taxon>
        <taxon>Pipoidea</taxon>
        <taxon>Pipidae</taxon>
        <taxon>Xenopodinae</taxon>
        <taxon>Xenopus</taxon>
        <taxon>Silurana</taxon>
    </lineage>
</organism>
<gene>
    <name evidence="2" type="ORF">XENTR_v90027395mg</name>
</gene>
<feature type="region of interest" description="Disordered" evidence="1">
    <location>
        <begin position="44"/>
        <end position="233"/>
    </location>
</feature>
<accession>A0A1B8Y2R4</accession>
<feature type="compositionally biased region" description="Basic and acidic residues" evidence="1">
    <location>
        <begin position="470"/>
        <end position="482"/>
    </location>
</feature>
<proteinExistence type="predicted"/>
<name>A0A1B8Y2R4_XENTR</name>
<sequence length="764" mass="81103">MRTNLPAPPRPEFQEPGERSCQPWVKGPPHGALMLPISGMFRQNSRERHLGRPSLEVPKGAKSLRAPGPEFQEPGEGRAAGLGVPAQPEFQEPGEGRGCRAGCPLPSQSSRSPGKAGAAALGVPCPARVPGARGRTGCRAGPLMPSQSSRGPGKDRLQGWPSHAQPDQSSRSPGKDGLQGWPSHAQPEFQEPGEDRGCGAGCPLPSQSSRGPGKDGLQGWPSHAQPEFQVPGEGRAEALALSCPARVPGARGRQWLRRWVSPAQPEFQGPGEGRAAGLALPCPARVPGARGRTGCRACPLMPSQSSRGPGKAGAAALGVPCPARVPGARGRQGLQRWVSPAQPEFQKETRKPEFQEPSQSSRSPGKAGASALAVPCPARVPGARGRQGLQRWLSPAQPEFQEPGEGRAAALGVPCPARVPGARGRTGRSAGVQEPGEGRAEAPAVSCPARVPGARGRQGPRRWRPSPAQPERKREEETRKVSGNDLLGAGGPPRGPLSRGPSLEVPMRTDLPRPYRRQFHELGREKWIAGLLGPPHGALMLRFPGMSRQMSKERLTLSAKIAKLCFGELRARRPGRLPGRASLPSRSIGHPAPRRGGPLPGRPPRWGGRHTGREAPPVRLPGARAGPSRAVPPGPLHSPHREGGRPTLPRAVYPSRRPKPAGPGGERPRPPRRRSSPLARRSAFLSPARRERHLFPFFRPRQGRGPPPGPPPPRRRCRVRGPRPYPTRAAGGGGGVPSSDPPPPGVQPRATWLILPVAYACLKD</sequence>
<feature type="region of interest" description="Disordered" evidence="1">
    <location>
        <begin position="328"/>
        <end position="509"/>
    </location>
</feature>
<dbReference type="EMBL" id="KV460519">
    <property type="protein sequence ID" value="OCA17194.1"/>
    <property type="molecule type" value="Genomic_DNA"/>
</dbReference>
<protein>
    <submittedName>
        <fullName evidence="2">Uncharacterized protein</fullName>
    </submittedName>
</protein>
<feature type="compositionally biased region" description="Low complexity" evidence="1">
    <location>
        <begin position="695"/>
        <end position="704"/>
    </location>
</feature>
<reference evidence="2" key="1">
    <citation type="submission" date="2009-11" db="EMBL/GenBank/DDBJ databases">
        <authorList>
            <consortium name="US DOE Joint Genome Institute (JGI-PGF)"/>
            <person name="Ottilar R."/>
            <person name="Schmutz J."/>
            <person name="Salamov A."/>
            <person name="Cheng J.F."/>
            <person name="Lucas S."/>
            <person name="Pitluck S."/>
            <person name="Gundlach H."/>
            <person name="Guo Y."/>
            <person name="Haberer G."/>
            <person name="Nasrallah J."/>
            <person name="Mayer K.F.X."/>
            <person name="van de Peer Y."/>
            <person name="Weigel D."/>
            <person name="Grigoriev I.V."/>
        </authorList>
    </citation>
    <scope>NUCLEOTIDE SEQUENCE</scope>
    <source>
        <strain evidence="2">Nigerian</strain>
    </source>
</reference>
<reference evidence="2" key="3">
    <citation type="submission" date="2016-05" db="EMBL/GenBank/DDBJ databases">
        <title>WGS assembly of Xenopus tropicalis.</title>
        <authorList>
            <person name="Sessions A."/>
            <person name="Jenkins J."/>
            <person name="Mitros T."/>
            <person name="Lyons J.T."/>
            <person name="Dichmann D.S."/>
            <person name="Robert J."/>
            <person name="Harland R.M."/>
            <person name="Rokhsar D.S."/>
        </authorList>
    </citation>
    <scope>NUCLEOTIDE SEQUENCE</scope>
    <source>
        <strain evidence="2">Nigerian</strain>
    </source>
</reference>
<feature type="compositionally biased region" description="Basic and acidic residues" evidence="1">
    <location>
        <begin position="345"/>
        <end position="354"/>
    </location>
</feature>
<evidence type="ECO:0000313" key="2">
    <source>
        <dbReference type="EMBL" id="OCA17194.1"/>
    </source>
</evidence>
<feature type="region of interest" description="Disordered" evidence="1">
    <location>
        <begin position="1"/>
        <end position="30"/>
    </location>
</feature>
<dbReference type="AlphaFoldDB" id="A0A1B8Y2R4"/>